<dbReference type="AlphaFoldDB" id="A0A7J7MU04"/>
<dbReference type="OrthoDB" id="448427at2759"/>
<dbReference type="Proteomes" id="UP000541444">
    <property type="component" value="Unassembled WGS sequence"/>
</dbReference>
<name>A0A7J7MU04_9MAGN</name>
<evidence type="ECO:0000313" key="2">
    <source>
        <dbReference type="Proteomes" id="UP000541444"/>
    </source>
</evidence>
<evidence type="ECO:0000313" key="1">
    <source>
        <dbReference type="EMBL" id="KAF6158260.1"/>
    </source>
</evidence>
<proteinExistence type="predicted"/>
<protein>
    <submittedName>
        <fullName evidence="1">Uncharacterized protein</fullName>
    </submittedName>
</protein>
<dbReference type="EMBL" id="JACGCM010001235">
    <property type="protein sequence ID" value="KAF6158260.1"/>
    <property type="molecule type" value="Genomic_DNA"/>
</dbReference>
<comment type="caution">
    <text evidence="1">The sequence shown here is derived from an EMBL/GenBank/DDBJ whole genome shotgun (WGS) entry which is preliminary data.</text>
</comment>
<reference evidence="1 2" key="1">
    <citation type="journal article" date="2020" name="IScience">
        <title>Genome Sequencing of the Endangered Kingdonia uniflora (Circaeasteraceae, Ranunculales) Reveals Potential Mechanisms of Evolutionary Specialization.</title>
        <authorList>
            <person name="Sun Y."/>
            <person name="Deng T."/>
            <person name="Zhang A."/>
            <person name="Moore M.J."/>
            <person name="Landis J.B."/>
            <person name="Lin N."/>
            <person name="Zhang H."/>
            <person name="Zhang X."/>
            <person name="Huang J."/>
            <person name="Zhang X."/>
            <person name="Sun H."/>
            <person name="Wang H."/>
        </authorList>
    </citation>
    <scope>NUCLEOTIDE SEQUENCE [LARGE SCALE GENOMIC DNA]</scope>
    <source>
        <strain evidence="1">TB1705</strain>
        <tissue evidence="1">Leaf</tissue>
    </source>
</reference>
<gene>
    <name evidence="1" type="ORF">GIB67_028684</name>
</gene>
<keyword evidence="2" id="KW-1185">Reference proteome</keyword>
<accession>A0A7J7MU04</accession>
<organism evidence="1 2">
    <name type="scientific">Kingdonia uniflora</name>
    <dbReference type="NCBI Taxonomy" id="39325"/>
    <lineage>
        <taxon>Eukaryota</taxon>
        <taxon>Viridiplantae</taxon>
        <taxon>Streptophyta</taxon>
        <taxon>Embryophyta</taxon>
        <taxon>Tracheophyta</taxon>
        <taxon>Spermatophyta</taxon>
        <taxon>Magnoliopsida</taxon>
        <taxon>Ranunculales</taxon>
        <taxon>Circaeasteraceae</taxon>
        <taxon>Kingdonia</taxon>
    </lineage>
</organism>
<feature type="non-terminal residue" evidence="1">
    <location>
        <position position="1"/>
    </location>
</feature>
<sequence length="127" mass="14506">MWRFLWRLTIKERRIVKPYYNGIKSPKLEGIEGNSKEEPSTMEVESSPSPNLHLLDLFLQSLLFRFLSAIIVIPISDWGNSLDWVQGASAVLGFFAAVCSLPFDYVNTQIQKMQPDATGKYPDSRRP</sequence>